<feature type="domain" description="HTH tetR-type" evidence="3">
    <location>
        <begin position="20"/>
        <end position="80"/>
    </location>
</feature>
<feature type="DNA-binding region" description="H-T-H motif" evidence="2">
    <location>
        <begin position="43"/>
        <end position="62"/>
    </location>
</feature>
<keyword evidence="1 2" id="KW-0238">DNA-binding</keyword>
<dbReference type="PANTHER" id="PTHR30328:SF54">
    <property type="entry name" value="HTH-TYPE TRANSCRIPTIONAL REPRESSOR SCO4008"/>
    <property type="match status" value="1"/>
</dbReference>
<evidence type="ECO:0000313" key="4">
    <source>
        <dbReference type="EMBL" id="SEG59221.1"/>
    </source>
</evidence>
<dbReference type="Gene3D" id="1.10.357.10">
    <property type="entry name" value="Tetracycline Repressor, domain 2"/>
    <property type="match status" value="1"/>
</dbReference>
<name>A0A1H6BEJ9_9GAMM</name>
<dbReference type="InterPro" id="IPR036271">
    <property type="entry name" value="Tet_transcr_reg_TetR-rel_C_sf"/>
</dbReference>
<dbReference type="Pfam" id="PF08362">
    <property type="entry name" value="TetR_C_3"/>
    <property type="match status" value="1"/>
</dbReference>
<dbReference type="PRINTS" id="PR00455">
    <property type="entry name" value="HTHTETR"/>
</dbReference>
<keyword evidence="5" id="KW-1185">Reference proteome</keyword>
<dbReference type="PROSITE" id="PS50977">
    <property type="entry name" value="HTH_TETR_2"/>
    <property type="match status" value="1"/>
</dbReference>
<dbReference type="InterPro" id="IPR013573">
    <property type="entry name" value="Tscrpt_reg_YcdC_C"/>
</dbReference>
<dbReference type="GO" id="GO:0003677">
    <property type="term" value="F:DNA binding"/>
    <property type="evidence" value="ECO:0007669"/>
    <property type="project" value="UniProtKB-UniRule"/>
</dbReference>
<evidence type="ECO:0000313" key="5">
    <source>
        <dbReference type="Proteomes" id="UP000236745"/>
    </source>
</evidence>
<dbReference type="Proteomes" id="UP000236745">
    <property type="component" value="Unassembled WGS sequence"/>
</dbReference>
<gene>
    <name evidence="4" type="ORF">SAMN05444390_102614</name>
</gene>
<organism evidence="4 5">
    <name type="scientific">Marinobacterium lutimaris</name>
    <dbReference type="NCBI Taxonomy" id="568106"/>
    <lineage>
        <taxon>Bacteria</taxon>
        <taxon>Pseudomonadati</taxon>
        <taxon>Pseudomonadota</taxon>
        <taxon>Gammaproteobacteria</taxon>
        <taxon>Oceanospirillales</taxon>
        <taxon>Oceanospirillaceae</taxon>
        <taxon>Marinobacterium</taxon>
    </lineage>
</organism>
<dbReference type="SUPFAM" id="SSF46689">
    <property type="entry name" value="Homeodomain-like"/>
    <property type="match status" value="1"/>
</dbReference>
<protein>
    <submittedName>
        <fullName evidence="4">Transcriptional regulator, TetR family</fullName>
    </submittedName>
</protein>
<dbReference type="AlphaFoldDB" id="A0A1H6BEJ9"/>
<dbReference type="OrthoDB" id="6860332at2"/>
<evidence type="ECO:0000256" key="1">
    <source>
        <dbReference type="ARBA" id="ARBA00023125"/>
    </source>
</evidence>
<evidence type="ECO:0000259" key="3">
    <source>
        <dbReference type="PROSITE" id="PS50977"/>
    </source>
</evidence>
<dbReference type="RefSeq" id="WP_104003716.1">
    <property type="nucleotide sequence ID" value="NZ_FNVQ01000002.1"/>
</dbReference>
<dbReference type="SUPFAM" id="SSF48498">
    <property type="entry name" value="Tetracyclin repressor-like, C-terminal domain"/>
    <property type="match status" value="1"/>
</dbReference>
<dbReference type="GO" id="GO:0045892">
    <property type="term" value="P:negative regulation of DNA-templated transcription"/>
    <property type="evidence" value="ECO:0007669"/>
    <property type="project" value="InterPro"/>
</dbReference>
<accession>A0A1H6BEJ9</accession>
<dbReference type="Pfam" id="PF00440">
    <property type="entry name" value="TetR_N"/>
    <property type="match status" value="1"/>
</dbReference>
<dbReference type="InterPro" id="IPR001647">
    <property type="entry name" value="HTH_TetR"/>
</dbReference>
<reference evidence="4 5" key="1">
    <citation type="submission" date="2016-10" db="EMBL/GenBank/DDBJ databases">
        <authorList>
            <person name="de Groot N.N."/>
        </authorList>
    </citation>
    <scope>NUCLEOTIDE SEQUENCE [LARGE SCALE GENOMIC DNA]</scope>
    <source>
        <strain evidence="4 5">DSM 22012</strain>
    </source>
</reference>
<dbReference type="EMBL" id="FNVQ01000002">
    <property type="protein sequence ID" value="SEG59221.1"/>
    <property type="molecule type" value="Genomic_DNA"/>
</dbReference>
<sequence length="217" mass="24863">MIEKKKAAKRTRRPLTEIRQENIDQIVKAAEKQFADNGFSGTTVSSIAEAAGLPKPNVLYYFKSKEGLYRAVLKRILELWMEAMHDLHAEDHPREALRGYIVRKLRQSRDFPDASKIFAAEILHGAPYVREELEGPLKRQFDDTVAVFRAWIAKGWMDPVNPEHLLFTLWASTQSYADFALQMKVLLGREELTDDDFDNAIELLTRLVLKGCGVKMV</sequence>
<dbReference type="InterPro" id="IPR050109">
    <property type="entry name" value="HTH-type_TetR-like_transc_reg"/>
</dbReference>
<proteinExistence type="predicted"/>
<dbReference type="Gene3D" id="1.10.10.60">
    <property type="entry name" value="Homeodomain-like"/>
    <property type="match status" value="1"/>
</dbReference>
<dbReference type="InterPro" id="IPR009057">
    <property type="entry name" value="Homeodomain-like_sf"/>
</dbReference>
<dbReference type="PANTHER" id="PTHR30328">
    <property type="entry name" value="TRANSCRIPTIONAL REPRESSOR"/>
    <property type="match status" value="1"/>
</dbReference>
<evidence type="ECO:0000256" key="2">
    <source>
        <dbReference type="PROSITE-ProRule" id="PRU00335"/>
    </source>
</evidence>